<accession>K5W119</accession>
<feature type="compositionally biased region" description="Basic and acidic residues" evidence="1">
    <location>
        <begin position="168"/>
        <end position="178"/>
    </location>
</feature>
<protein>
    <submittedName>
        <fullName evidence="2">Uncharacterized protein</fullName>
    </submittedName>
</protein>
<feature type="compositionally biased region" description="Low complexity" evidence="1">
    <location>
        <begin position="152"/>
        <end position="164"/>
    </location>
</feature>
<evidence type="ECO:0000256" key="1">
    <source>
        <dbReference type="SAM" id="MobiDB-lite"/>
    </source>
</evidence>
<gene>
    <name evidence="2" type="ORF">PHACADRAFT_26207</name>
</gene>
<name>K5W119_PHACS</name>
<evidence type="ECO:0000313" key="3">
    <source>
        <dbReference type="Proteomes" id="UP000008370"/>
    </source>
</evidence>
<dbReference type="OrthoDB" id="3267892at2759"/>
<feature type="compositionally biased region" description="Pro residues" evidence="1">
    <location>
        <begin position="96"/>
        <end position="110"/>
    </location>
</feature>
<dbReference type="AlphaFoldDB" id="K5W119"/>
<feature type="compositionally biased region" description="Low complexity" evidence="1">
    <location>
        <begin position="84"/>
        <end position="95"/>
    </location>
</feature>
<dbReference type="GeneID" id="18918171"/>
<feature type="compositionally biased region" description="Basic residues" evidence="1">
    <location>
        <begin position="195"/>
        <end position="207"/>
    </location>
</feature>
<keyword evidence="3" id="KW-1185">Reference proteome</keyword>
<dbReference type="STRING" id="650164.K5W119"/>
<feature type="compositionally biased region" description="Pro residues" evidence="1">
    <location>
        <begin position="139"/>
        <end position="151"/>
    </location>
</feature>
<reference evidence="2 3" key="1">
    <citation type="journal article" date="2012" name="BMC Genomics">
        <title>Comparative genomics of the white-rot fungi, Phanerochaete carnosa and P. chrysosporium, to elucidate the genetic basis of the distinct wood types they colonize.</title>
        <authorList>
            <person name="Suzuki H."/>
            <person name="MacDonald J."/>
            <person name="Syed K."/>
            <person name="Salamov A."/>
            <person name="Hori C."/>
            <person name="Aerts A."/>
            <person name="Henrissat B."/>
            <person name="Wiebenga A."/>
            <person name="vanKuyk P.A."/>
            <person name="Barry K."/>
            <person name="Lindquist E."/>
            <person name="LaButti K."/>
            <person name="Lapidus A."/>
            <person name="Lucas S."/>
            <person name="Coutinho P."/>
            <person name="Gong Y."/>
            <person name="Samejima M."/>
            <person name="Mahadevan R."/>
            <person name="Abou-Zaid M."/>
            <person name="de Vries R.P."/>
            <person name="Igarashi K."/>
            <person name="Yadav J.S."/>
            <person name="Grigoriev I.V."/>
            <person name="Master E.R."/>
        </authorList>
    </citation>
    <scope>NUCLEOTIDE SEQUENCE [LARGE SCALE GENOMIC DNA]</scope>
    <source>
        <strain evidence="2 3">HHB-10118-sp</strain>
    </source>
</reference>
<feature type="region of interest" description="Disordered" evidence="1">
    <location>
        <begin position="1"/>
        <end position="25"/>
    </location>
</feature>
<dbReference type="InParanoid" id="K5W119"/>
<dbReference type="KEGG" id="pco:PHACADRAFT_26207"/>
<dbReference type="Proteomes" id="UP000008370">
    <property type="component" value="Unassembled WGS sequence"/>
</dbReference>
<evidence type="ECO:0000313" key="2">
    <source>
        <dbReference type="EMBL" id="EKM57543.1"/>
    </source>
</evidence>
<feature type="region of interest" description="Disordered" evidence="1">
    <location>
        <begin position="38"/>
        <end position="220"/>
    </location>
</feature>
<sequence>MYTLPPQKRRRSATSVLAGDFDTRPQRDVLTSLLNGVPVYKAVEKAEEEEDRRARKKERRERDKDKKRVRLPTKPADKQPLPVPSTSTSASVPLAAPAPPKRPPHAPPRAPSASTSMSSFWQARPTINIATMQRSRSVTPPPMPSSPPTTPGPSISSSTSATSSKRPHTPDDGEDVSHRGRSVGTGSPPPPPAPKLRKKRIAARKGWKGWVEGSPPPSQKLINLDVVDVIPGERRTRSGKSFDAIGIGKDSWV</sequence>
<proteinExistence type="predicted"/>
<dbReference type="HOGENOM" id="CLU_073115_0_0_1"/>
<organism evidence="2 3">
    <name type="scientific">Phanerochaete carnosa (strain HHB-10118-sp)</name>
    <name type="common">White-rot fungus</name>
    <name type="synonym">Peniophora carnosa</name>
    <dbReference type="NCBI Taxonomy" id="650164"/>
    <lineage>
        <taxon>Eukaryota</taxon>
        <taxon>Fungi</taxon>
        <taxon>Dikarya</taxon>
        <taxon>Basidiomycota</taxon>
        <taxon>Agaricomycotina</taxon>
        <taxon>Agaricomycetes</taxon>
        <taxon>Polyporales</taxon>
        <taxon>Phanerochaetaceae</taxon>
        <taxon>Phanerochaete</taxon>
    </lineage>
</organism>
<dbReference type="RefSeq" id="XP_007392707.1">
    <property type="nucleotide sequence ID" value="XM_007392645.1"/>
</dbReference>
<dbReference type="EMBL" id="JH930470">
    <property type="protein sequence ID" value="EKM57543.1"/>
    <property type="molecule type" value="Genomic_DNA"/>
</dbReference>